<name>A0A448WWF9_9PLAT</name>
<organism evidence="1 2">
    <name type="scientific">Protopolystoma xenopodis</name>
    <dbReference type="NCBI Taxonomy" id="117903"/>
    <lineage>
        <taxon>Eukaryota</taxon>
        <taxon>Metazoa</taxon>
        <taxon>Spiralia</taxon>
        <taxon>Lophotrochozoa</taxon>
        <taxon>Platyhelminthes</taxon>
        <taxon>Monogenea</taxon>
        <taxon>Polyopisthocotylea</taxon>
        <taxon>Polystomatidea</taxon>
        <taxon>Polystomatidae</taxon>
        <taxon>Protopolystoma</taxon>
    </lineage>
</organism>
<gene>
    <name evidence="1" type="ORF">PXEA_LOCUS15275</name>
</gene>
<evidence type="ECO:0000313" key="2">
    <source>
        <dbReference type="Proteomes" id="UP000784294"/>
    </source>
</evidence>
<comment type="caution">
    <text evidence="1">The sequence shown here is derived from an EMBL/GenBank/DDBJ whole genome shotgun (WGS) entry which is preliminary data.</text>
</comment>
<evidence type="ECO:0000313" key="1">
    <source>
        <dbReference type="EMBL" id="VEL21835.1"/>
    </source>
</evidence>
<keyword evidence="2" id="KW-1185">Reference proteome</keyword>
<sequence length="242" mass="25987">MQPWLRMGVECRAIASAFNNESQRPGLPTGAFLSLRITLDERCLRLQIAGAGLEVGLEVGAEVGLEVGAVVGAEVGFKVRVGVAGASVALPVAMSISGQLTSRTARQTCCPHSCLRLRFCSFTGRNHGTPTTIGRPTRHAKDTLNSGQPLCGLSYMCMRVCMFVCIAYEQMGRKLKAFRGEMKPTSNLWSQAGQMSRSPLVGIKIGLITNTIILPNRPTFNHAIIIADSRSSVASPCLYCSL</sequence>
<dbReference type="EMBL" id="CAAALY010053373">
    <property type="protein sequence ID" value="VEL21835.1"/>
    <property type="molecule type" value="Genomic_DNA"/>
</dbReference>
<proteinExistence type="predicted"/>
<accession>A0A448WWF9</accession>
<dbReference type="Proteomes" id="UP000784294">
    <property type="component" value="Unassembled WGS sequence"/>
</dbReference>
<dbReference type="AlphaFoldDB" id="A0A448WWF9"/>
<reference evidence="1" key="1">
    <citation type="submission" date="2018-11" db="EMBL/GenBank/DDBJ databases">
        <authorList>
            <consortium name="Pathogen Informatics"/>
        </authorList>
    </citation>
    <scope>NUCLEOTIDE SEQUENCE</scope>
</reference>
<protein>
    <submittedName>
        <fullName evidence="1">Uncharacterized protein</fullName>
    </submittedName>
</protein>